<evidence type="ECO:0000313" key="3">
    <source>
        <dbReference type="Proteomes" id="UP000520198"/>
    </source>
</evidence>
<feature type="chain" id="PRO_5031057359" evidence="1">
    <location>
        <begin position="25"/>
        <end position="116"/>
    </location>
</feature>
<protein>
    <submittedName>
        <fullName evidence="2">Uncharacterized protein</fullName>
    </submittedName>
</protein>
<keyword evidence="1" id="KW-0732">Signal</keyword>
<comment type="caution">
    <text evidence="2">The sequence shown here is derived from an EMBL/GenBank/DDBJ whole genome shotgun (WGS) entry which is preliminary data.</text>
</comment>
<organism evidence="2 3">
    <name type="scientific">Ensifer oleiphilus</name>
    <dbReference type="NCBI Taxonomy" id="2742698"/>
    <lineage>
        <taxon>Bacteria</taxon>
        <taxon>Pseudomonadati</taxon>
        <taxon>Pseudomonadota</taxon>
        <taxon>Alphaproteobacteria</taxon>
        <taxon>Hyphomicrobiales</taxon>
        <taxon>Rhizobiaceae</taxon>
        <taxon>Sinorhizobium/Ensifer group</taxon>
        <taxon>Ensifer</taxon>
    </lineage>
</organism>
<dbReference type="Proteomes" id="UP000520198">
    <property type="component" value="Unassembled WGS sequence"/>
</dbReference>
<sequence length="116" mass="12504">MNRIAKLSIIAALSAMTFGGISYAASTTMNWPAQIEQTVHSFKGDKFTVVNIDTLDKLSETRTWIDQATPAQLAALHKAVDGNKDLVAKLKAQNVELNNIVGAEQAADGSLTLYLK</sequence>
<feature type="signal peptide" evidence="1">
    <location>
        <begin position="1"/>
        <end position="24"/>
    </location>
</feature>
<keyword evidence="3" id="KW-1185">Reference proteome</keyword>
<dbReference type="EMBL" id="JABWDU010000003">
    <property type="protein sequence ID" value="NVD40543.1"/>
    <property type="molecule type" value="Genomic_DNA"/>
</dbReference>
<gene>
    <name evidence="2" type="ORF">HT585_16870</name>
</gene>
<accession>A0A7Y6Q7K8</accession>
<reference evidence="2 3" key="1">
    <citation type="submission" date="2020-06" db="EMBL/GenBank/DDBJ databases">
        <authorList>
            <person name="Grouzdev D.S."/>
        </authorList>
    </citation>
    <scope>NUCLEOTIDE SEQUENCE [LARGE SCALE GENOMIC DNA]</scope>
    <source>
        <strain evidence="2 3">HO-A22</strain>
    </source>
</reference>
<evidence type="ECO:0000256" key="1">
    <source>
        <dbReference type="SAM" id="SignalP"/>
    </source>
</evidence>
<dbReference type="AlphaFoldDB" id="A0A7Y6Q7K8"/>
<evidence type="ECO:0000313" key="2">
    <source>
        <dbReference type="EMBL" id="NVD40543.1"/>
    </source>
</evidence>
<proteinExistence type="predicted"/>
<dbReference type="RefSeq" id="WP_176354000.1">
    <property type="nucleotide sequence ID" value="NZ_JABWDU010000003.1"/>
</dbReference>
<name>A0A7Y6Q7K8_9HYPH</name>